<dbReference type="PANTHER" id="PTHR43649">
    <property type="entry name" value="ARABINOSE-BINDING PROTEIN-RELATED"/>
    <property type="match status" value="1"/>
</dbReference>
<dbReference type="InterPro" id="IPR006059">
    <property type="entry name" value="SBP"/>
</dbReference>
<dbReference type="KEGG" id="pms:KNP414_04380"/>
<keyword evidence="5" id="KW-0449">Lipoprotein</keyword>
<evidence type="ECO:0000256" key="5">
    <source>
        <dbReference type="ARBA" id="ARBA00023288"/>
    </source>
</evidence>
<dbReference type="Pfam" id="PF01547">
    <property type="entry name" value="SBP_bac_1"/>
    <property type="match status" value="1"/>
</dbReference>
<keyword evidence="1" id="KW-1003">Cell membrane</keyword>
<dbReference type="PANTHER" id="PTHR43649:SF33">
    <property type="entry name" value="POLYGALACTURONAN_RHAMNOGALACTURONAN-BINDING PROTEIN YTCQ"/>
    <property type="match status" value="1"/>
</dbReference>
<keyword evidence="3" id="KW-0472">Membrane</keyword>
<evidence type="ECO:0000256" key="2">
    <source>
        <dbReference type="ARBA" id="ARBA00022729"/>
    </source>
</evidence>
<dbReference type="EMBL" id="CP002869">
    <property type="protein sequence ID" value="AEI42912.1"/>
    <property type="molecule type" value="Genomic_DNA"/>
</dbReference>
<accession>F8F6F8</accession>
<dbReference type="SUPFAM" id="SSF53850">
    <property type="entry name" value="Periplasmic binding protein-like II"/>
    <property type="match status" value="1"/>
</dbReference>
<protein>
    <recommendedName>
        <fullName evidence="9">Extracellular solute-binding protein family 1</fullName>
    </recommendedName>
</protein>
<sequence length="500" mass="55705">MVRFNRRGIAALVVMTAVLTACSASSNSEGEAAGEEGKPLTVSFMVPLHQAETPHPRIEEILEEKLQASLEIQWIPSTTFEERLHAAFATGDLPDVAIYSLTGANRDAIKDGQYWEIGPYLDQYKNLSKLKDEILNNMKVDGKLYSLYQGRPLSRQGLIFRKDWADRLGLPAPTNTDELYTMLKQFTENDPDQNGQKDTMGLADRGDLAFGAFKTIASWFGTPNEWGLQDGKLMPAFTFPEYMSAMNYMKDLRDNGYINLDFPVTSKVDQQNLVKSGKAGAYIGCMCDVLPLNTDTVKSNAKAQFDVQNQIKGPGGEFTVWSTAGYNHPLLFPKSAIKTEEELKRILNVLDQMMSPEISNLLIWGIEGEHYTTKNGVAVPIADQAKIDKEVSPYKTLELGEVDTNGRLGGQSNYPVNNKADQLYLDNEKHVVADPTVNLDSATYSQEKDRLGQIIKDATYKYILGNLDEAAFQKEVERWKSEGGAKVIEEFNASYQQSKG</sequence>
<keyword evidence="4" id="KW-0564">Palmitate</keyword>
<reference evidence="7 8" key="2">
    <citation type="journal article" date="2013" name="Genome Announc.">
        <title>Genome Sequence of Growth-Improving Paenibacillus mucilaginosus Strain KNP414.</title>
        <authorList>
            <person name="Lu J.J."/>
            <person name="Wang J.F."/>
            <person name="Hu X.F."/>
        </authorList>
    </citation>
    <scope>NUCLEOTIDE SEQUENCE [LARGE SCALE GENOMIC DNA]</scope>
    <source>
        <strain evidence="7 8">KNP414</strain>
    </source>
</reference>
<name>F8F6F8_PAEMK</name>
<keyword evidence="2 6" id="KW-0732">Signal</keyword>
<evidence type="ECO:0000313" key="8">
    <source>
        <dbReference type="Proteomes" id="UP000006620"/>
    </source>
</evidence>
<evidence type="ECO:0000256" key="1">
    <source>
        <dbReference type="ARBA" id="ARBA00022475"/>
    </source>
</evidence>
<dbReference type="HOGENOM" id="CLU_021021_3_2_9"/>
<evidence type="ECO:0000256" key="3">
    <source>
        <dbReference type="ARBA" id="ARBA00023136"/>
    </source>
</evidence>
<dbReference type="CDD" id="cd13580">
    <property type="entry name" value="PBP2_AlgQ_like_1"/>
    <property type="match status" value="1"/>
</dbReference>
<dbReference type="Gene3D" id="3.40.190.10">
    <property type="entry name" value="Periplasmic binding protein-like II"/>
    <property type="match status" value="2"/>
</dbReference>
<dbReference type="InterPro" id="IPR050490">
    <property type="entry name" value="Bact_solute-bd_prot1"/>
</dbReference>
<proteinExistence type="predicted"/>
<evidence type="ECO:0000256" key="6">
    <source>
        <dbReference type="SAM" id="SignalP"/>
    </source>
</evidence>
<gene>
    <name evidence="7" type="ordered locus">KNP414_04380</name>
</gene>
<evidence type="ECO:0000256" key="4">
    <source>
        <dbReference type="ARBA" id="ARBA00023139"/>
    </source>
</evidence>
<dbReference type="AlphaFoldDB" id="F8F6F8"/>
<feature type="signal peptide" evidence="6">
    <location>
        <begin position="1"/>
        <end position="26"/>
    </location>
</feature>
<organism evidence="7 8">
    <name type="scientific">Paenibacillus mucilaginosus (strain KNP414)</name>
    <dbReference type="NCBI Taxonomy" id="1036673"/>
    <lineage>
        <taxon>Bacteria</taxon>
        <taxon>Bacillati</taxon>
        <taxon>Bacillota</taxon>
        <taxon>Bacilli</taxon>
        <taxon>Bacillales</taxon>
        <taxon>Paenibacillaceae</taxon>
        <taxon>Paenibacillus</taxon>
    </lineage>
</organism>
<evidence type="ECO:0008006" key="9">
    <source>
        <dbReference type="Google" id="ProtNLM"/>
    </source>
</evidence>
<dbReference type="Proteomes" id="UP000006620">
    <property type="component" value="Chromosome"/>
</dbReference>
<feature type="chain" id="PRO_5039262581" description="Extracellular solute-binding protein family 1" evidence="6">
    <location>
        <begin position="27"/>
        <end position="500"/>
    </location>
</feature>
<dbReference type="PROSITE" id="PS51257">
    <property type="entry name" value="PROKAR_LIPOPROTEIN"/>
    <property type="match status" value="1"/>
</dbReference>
<reference evidence="8" key="1">
    <citation type="submission" date="2011-06" db="EMBL/GenBank/DDBJ databases">
        <title>Complete genome sequence of Paenibacillus mucilaginosus KNP414.</title>
        <authorList>
            <person name="Wang J."/>
            <person name="Hu S."/>
            <person name="Hu X."/>
            <person name="Zhang B."/>
            <person name="Dong D."/>
            <person name="Zhang S."/>
            <person name="Zhao K."/>
            <person name="Wu D."/>
        </authorList>
    </citation>
    <scope>NUCLEOTIDE SEQUENCE [LARGE SCALE GENOMIC DNA]</scope>
    <source>
        <strain evidence="8">KNP414</strain>
    </source>
</reference>
<evidence type="ECO:0000313" key="7">
    <source>
        <dbReference type="EMBL" id="AEI42912.1"/>
    </source>
</evidence>
<dbReference type="RefSeq" id="WP_013918066.1">
    <property type="nucleotide sequence ID" value="NC_015690.1"/>
</dbReference>
<dbReference type="PATRIC" id="fig|1036673.3.peg.4025"/>